<dbReference type="EMBL" id="JAJEQW010000010">
    <property type="protein sequence ID" value="MCC2242565.1"/>
    <property type="molecule type" value="Genomic_DNA"/>
</dbReference>
<name>A0AAW4WKB6_9FIRM</name>
<reference evidence="1" key="1">
    <citation type="submission" date="2021-10" db="EMBL/GenBank/DDBJ databases">
        <title>Anaerobic single-cell dispensing facilitates the cultivation of human gut bacteria.</title>
        <authorList>
            <person name="Afrizal A."/>
        </authorList>
    </citation>
    <scope>NUCLEOTIDE SEQUENCE</scope>
    <source>
        <strain evidence="1">CLA-AA-H204</strain>
    </source>
</reference>
<evidence type="ECO:0000313" key="2">
    <source>
        <dbReference type="Proteomes" id="UP001198893"/>
    </source>
</evidence>
<accession>A0AAW4WKB6</accession>
<dbReference type="Proteomes" id="UP001198893">
    <property type="component" value="Unassembled WGS sequence"/>
</dbReference>
<sequence length="88" mass="9903">MGNLNELNDILFEQLNTLRNTGKSEEEREKTFAENKAIVDTAECILKNARLQLDVMKFASDFTDIGSQNKGLIPKDDIPSIFGIQQKS</sequence>
<protein>
    <recommendedName>
        <fullName evidence="3">Phage protein</fullName>
    </recommendedName>
</protein>
<proteinExistence type="predicted"/>
<gene>
    <name evidence="1" type="ORF">LKD47_09680</name>
</gene>
<dbReference type="AlphaFoldDB" id="A0AAW4WKB6"/>
<organism evidence="1 2">
    <name type="scientific">Roseburia amylophila</name>
    <dbReference type="NCBI Taxonomy" id="2981794"/>
    <lineage>
        <taxon>Bacteria</taxon>
        <taxon>Bacillati</taxon>
        <taxon>Bacillota</taxon>
        <taxon>Clostridia</taxon>
        <taxon>Lachnospirales</taxon>
        <taxon>Lachnospiraceae</taxon>
        <taxon>Roseburia</taxon>
    </lineage>
</organism>
<evidence type="ECO:0000313" key="1">
    <source>
        <dbReference type="EMBL" id="MCC2242565.1"/>
    </source>
</evidence>
<dbReference type="RefSeq" id="WP_147404711.1">
    <property type="nucleotide sequence ID" value="NZ_JAJEQW010000010.1"/>
</dbReference>
<comment type="caution">
    <text evidence="1">The sequence shown here is derived from an EMBL/GenBank/DDBJ whole genome shotgun (WGS) entry which is preliminary data.</text>
</comment>
<evidence type="ECO:0008006" key="3">
    <source>
        <dbReference type="Google" id="ProtNLM"/>
    </source>
</evidence>